<dbReference type="AlphaFoldDB" id="A0A7S4A3V2"/>
<keyword evidence="7" id="KW-0732">Signal</keyword>
<evidence type="ECO:0000256" key="1">
    <source>
        <dbReference type="ARBA" id="ARBA00009283"/>
    </source>
</evidence>
<accession>A0A7S4A3V2</accession>
<dbReference type="GO" id="GO:0005524">
    <property type="term" value="F:ATP binding"/>
    <property type="evidence" value="ECO:0007669"/>
    <property type="project" value="UniProtKB-KW"/>
</dbReference>
<evidence type="ECO:0000256" key="3">
    <source>
        <dbReference type="PIRSR" id="PIRSR600407-1"/>
    </source>
</evidence>
<feature type="transmembrane region" description="Helical" evidence="6">
    <location>
        <begin position="443"/>
        <end position="461"/>
    </location>
</feature>
<evidence type="ECO:0000256" key="7">
    <source>
        <dbReference type="SAM" id="SignalP"/>
    </source>
</evidence>
<dbReference type="PANTHER" id="PTHR11782">
    <property type="entry name" value="ADENOSINE/GUANOSINE DIPHOSPHATASE"/>
    <property type="match status" value="1"/>
</dbReference>
<gene>
    <name evidence="8" type="ORF">PCAL00307_LOCUS18171</name>
    <name evidence="9" type="ORF">PECAL_4P16440</name>
</gene>
<dbReference type="PANTHER" id="PTHR11782:SF83">
    <property type="entry name" value="GUANOSINE-DIPHOSPHATASE"/>
    <property type="match status" value="1"/>
</dbReference>
<evidence type="ECO:0000256" key="5">
    <source>
        <dbReference type="SAM" id="MobiDB-lite"/>
    </source>
</evidence>
<proteinExistence type="inferred from homology"/>
<evidence type="ECO:0000256" key="2">
    <source>
        <dbReference type="ARBA" id="ARBA00022801"/>
    </source>
</evidence>
<keyword evidence="4" id="KW-0547">Nucleotide-binding</keyword>
<comment type="similarity">
    <text evidence="1">Belongs to the GDA1/CD39 NTPase family.</text>
</comment>
<feature type="chain" id="PRO_5036212291" evidence="7">
    <location>
        <begin position="16"/>
        <end position="514"/>
    </location>
</feature>
<dbReference type="GO" id="GO:0016020">
    <property type="term" value="C:membrane"/>
    <property type="evidence" value="ECO:0007669"/>
    <property type="project" value="TreeGrafter"/>
</dbReference>
<reference evidence="8" key="1">
    <citation type="submission" date="2021-01" db="EMBL/GenBank/DDBJ databases">
        <authorList>
            <person name="Corre E."/>
            <person name="Pelletier E."/>
            <person name="Niang G."/>
            <person name="Scheremetjew M."/>
            <person name="Finn R."/>
            <person name="Kale V."/>
            <person name="Holt S."/>
            <person name="Cochrane G."/>
            <person name="Meng A."/>
            <person name="Brown T."/>
            <person name="Cohen L."/>
        </authorList>
    </citation>
    <scope>NUCLEOTIDE SEQUENCE</scope>
    <source>
        <strain evidence="8">CCMP1756</strain>
    </source>
</reference>
<evidence type="ECO:0000256" key="6">
    <source>
        <dbReference type="SAM" id="Phobius"/>
    </source>
</evidence>
<dbReference type="GO" id="GO:0017110">
    <property type="term" value="F:nucleoside diphosphate phosphatase activity"/>
    <property type="evidence" value="ECO:0007669"/>
    <property type="project" value="TreeGrafter"/>
</dbReference>
<dbReference type="Gene3D" id="3.30.420.150">
    <property type="entry name" value="Exopolyphosphatase. Domain 2"/>
    <property type="match status" value="2"/>
</dbReference>
<dbReference type="EMBL" id="HBIW01021072">
    <property type="protein sequence ID" value="CAE0702726.1"/>
    <property type="molecule type" value="Transcribed_RNA"/>
</dbReference>
<dbReference type="CDD" id="cd24003">
    <property type="entry name" value="ASKHA_NBD_GDA1_CD39_NTPase"/>
    <property type="match status" value="1"/>
</dbReference>
<dbReference type="InterPro" id="IPR000407">
    <property type="entry name" value="GDA1_CD39_NTPase"/>
</dbReference>
<keyword evidence="10" id="KW-1185">Reference proteome</keyword>
<reference evidence="9" key="2">
    <citation type="submission" date="2021-11" db="EMBL/GenBank/DDBJ databases">
        <authorList>
            <consortium name="Genoscope - CEA"/>
            <person name="William W."/>
        </authorList>
    </citation>
    <scope>NUCLEOTIDE SEQUENCE</scope>
</reference>
<sequence length="514" mass="55383">MRAAAALLMVATASASRFSVLLEAGSTGTRVYVYERVKAKEIAGSRSPVKTPPGLHAFVGNDSALKNYLLPLVDWAKDRVPEEEWGATPLRLYATAGMRLVGDDNAAKLYDACHTILNETPFLIRRSAIKTITGEDEAFFGAVGANYAVNAIDADETPSDGAGDLVGALDLGGASTQVATALRQRVPPQLNKKHFSVATYLGYGVERFHERYIKTVDRDPCAQPADFDGCRSAIASALGIMDCRSQNKQPCALPFDSGEDEAPPEPIKPAPNARFVATSLYFYAWRTLHQALPLLVELGGEEYDTAYAKKAHAGLDGMWPAPSVDKAKAAAEAYCSASPALLSKAASEEIAWDGFHGDAARRHRDFPRRCFEAAYVDVLLRDVVGVDPSGRALLVAIKLRGVELDWTLGAVLDADAHALRRPRHIPHASGVDGTVPVTKKHGGWRFFLLGFCGIALLLILVSRGGNEQRRSSKIAKASPRTGGHLEFPSNGWRRAAPGLVSRASYEHLSAARLV</sequence>
<evidence type="ECO:0000256" key="4">
    <source>
        <dbReference type="PIRSR" id="PIRSR600407-2"/>
    </source>
</evidence>
<protein>
    <submittedName>
        <fullName evidence="8">Uncharacterized protein</fullName>
    </submittedName>
</protein>
<evidence type="ECO:0000313" key="8">
    <source>
        <dbReference type="EMBL" id="CAE0702726.1"/>
    </source>
</evidence>
<organism evidence="8">
    <name type="scientific">Pelagomonas calceolata</name>
    <dbReference type="NCBI Taxonomy" id="35677"/>
    <lineage>
        <taxon>Eukaryota</taxon>
        <taxon>Sar</taxon>
        <taxon>Stramenopiles</taxon>
        <taxon>Ochrophyta</taxon>
        <taxon>Pelagophyceae</taxon>
        <taxon>Pelagomonadales</taxon>
        <taxon>Pelagomonadaceae</taxon>
        <taxon>Pelagomonas</taxon>
    </lineage>
</organism>
<feature type="region of interest" description="Disordered" evidence="5">
    <location>
        <begin position="470"/>
        <end position="489"/>
    </location>
</feature>
<dbReference type="Proteomes" id="UP000789595">
    <property type="component" value="Unassembled WGS sequence"/>
</dbReference>
<keyword evidence="6" id="KW-0472">Membrane</keyword>
<evidence type="ECO:0000313" key="9">
    <source>
        <dbReference type="EMBL" id="CAH0374368.1"/>
    </source>
</evidence>
<keyword evidence="6" id="KW-1133">Transmembrane helix</keyword>
<dbReference type="Gene3D" id="3.30.420.40">
    <property type="match status" value="2"/>
</dbReference>
<feature type="signal peptide" evidence="7">
    <location>
        <begin position="1"/>
        <end position="15"/>
    </location>
</feature>
<feature type="binding site" evidence="4">
    <location>
        <begin position="173"/>
        <end position="177"/>
    </location>
    <ligand>
        <name>ATP</name>
        <dbReference type="ChEBI" id="CHEBI:30616"/>
    </ligand>
</feature>
<evidence type="ECO:0000313" key="10">
    <source>
        <dbReference type="Proteomes" id="UP000789595"/>
    </source>
</evidence>
<dbReference type="EMBL" id="CAKKNE010000004">
    <property type="protein sequence ID" value="CAH0374368.1"/>
    <property type="molecule type" value="Genomic_DNA"/>
</dbReference>
<keyword evidence="4" id="KW-0067">ATP-binding</keyword>
<name>A0A7S4A3V2_9STRA</name>
<dbReference type="GO" id="GO:0009134">
    <property type="term" value="P:nucleoside diphosphate catabolic process"/>
    <property type="evidence" value="ECO:0007669"/>
    <property type="project" value="TreeGrafter"/>
</dbReference>
<keyword evidence="6" id="KW-0812">Transmembrane</keyword>
<feature type="active site" description="Proton acceptor" evidence="3">
    <location>
        <position position="137"/>
    </location>
</feature>
<dbReference type="Pfam" id="PF01150">
    <property type="entry name" value="GDA1_CD39"/>
    <property type="match status" value="1"/>
</dbReference>
<keyword evidence="2" id="KW-0378">Hydrolase</keyword>
<dbReference type="OrthoDB" id="6372431at2759"/>